<dbReference type="OrthoDB" id="9784166at2"/>
<evidence type="ECO:0000313" key="3">
    <source>
        <dbReference type="Proteomes" id="UP000242592"/>
    </source>
</evidence>
<dbReference type="STRING" id="1123380.SAMN02745199_1537"/>
<reference evidence="3" key="1">
    <citation type="submission" date="2016-11" db="EMBL/GenBank/DDBJ databases">
        <authorList>
            <person name="Varghese N."/>
            <person name="Submissions S."/>
        </authorList>
    </citation>
    <scope>NUCLEOTIDE SEQUENCE [LARGE SCALE GENOMIC DNA]</scope>
    <source>
        <strain evidence="3">DSM 15807</strain>
    </source>
</reference>
<sequence>MKIFALDSSTEKIVMVYKDNEKILTFSYKGKDKHGKNIGLLSQKLKDLGIDFYGLDIIGVGIGPGSITGLRVGISFALGLGLGKKMVTIPSTKIIAANLLNCGKNIVVARKARQGYLYGAVYDSKLNVLIEPFINSIDGFRKVISKCSDYIVIGDGSEFLEDNGLKDDFNYPSPERLLYVFEREIESENFAETVQPLYLQKSIAEINFEKRRKGE</sequence>
<dbReference type="Gene3D" id="3.30.420.200">
    <property type="match status" value="1"/>
</dbReference>
<evidence type="ECO:0000259" key="1">
    <source>
        <dbReference type="Pfam" id="PF00814"/>
    </source>
</evidence>
<dbReference type="InterPro" id="IPR043129">
    <property type="entry name" value="ATPase_NBD"/>
</dbReference>
<dbReference type="AlphaFoldDB" id="A0A1M5TZA2"/>
<proteinExistence type="predicted"/>
<name>A0A1M5TZA2_9BACT</name>
<dbReference type="GO" id="GO:0002949">
    <property type="term" value="P:tRNA threonylcarbamoyladenosine modification"/>
    <property type="evidence" value="ECO:0007669"/>
    <property type="project" value="InterPro"/>
</dbReference>
<protein>
    <submittedName>
        <fullName evidence="2">tRNA threonylcarbamoyl adenosine modification protein YeaZ</fullName>
    </submittedName>
</protein>
<evidence type="ECO:0000313" key="2">
    <source>
        <dbReference type="EMBL" id="SHH55940.1"/>
    </source>
</evidence>
<feature type="domain" description="Gcp-like" evidence="1">
    <location>
        <begin position="33"/>
        <end position="129"/>
    </location>
</feature>
<gene>
    <name evidence="2" type="ORF">SAMN02745199_1537</name>
</gene>
<dbReference type="Gene3D" id="3.30.420.40">
    <property type="match status" value="1"/>
</dbReference>
<organism evidence="2 3">
    <name type="scientific">Thermosipho atlanticus DSM 15807</name>
    <dbReference type="NCBI Taxonomy" id="1123380"/>
    <lineage>
        <taxon>Bacteria</taxon>
        <taxon>Thermotogati</taxon>
        <taxon>Thermotogota</taxon>
        <taxon>Thermotogae</taxon>
        <taxon>Thermotogales</taxon>
        <taxon>Fervidobacteriaceae</taxon>
        <taxon>Thermosipho</taxon>
    </lineage>
</organism>
<dbReference type="InterPro" id="IPR022496">
    <property type="entry name" value="T6A_TsaB"/>
</dbReference>
<dbReference type="Proteomes" id="UP000242592">
    <property type="component" value="Unassembled WGS sequence"/>
</dbReference>
<dbReference type="SUPFAM" id="SSF53067">
    <property type="entry name" value="Actin-like ATPase domain"/>
    <property type="match status" value="2"/>
</dbReference>
<dbReference type="Pfam" id="PF00814">
    <property type="entry name" value="TsaD"/>
    <property type="match status" value="1"/>
</dbReference>
<dbReference type="InterPro" id="IPR000905">
    <property type="entry name" value="Gcp-like_dom"/>
</dbReference>
<keyword evidence="3" id="KW-1185">Reference proteome</keyword>
<accession>A0A1M5TZA2</accession>
<dbReference type="NCBIfam" id="TIGR03725">
    <property type="entry name" value="T6A_YeaZ"/>
    <property type="match status" value="1"/>
</dbReference>
<dbReference type="EMBL" id="FQXN01000007">
    <property type="protein sequence ID" value="SHH55940.1"/>
    <property type="molecule type" value="Genomic_DNA"/>
</dbReference>
<dbReference type="RefSeq" id="WP_073073790.1">
    <property type="nucleotide sequence ID" value="NZ_FQXN01000007.1"/>
</dbReference>